<reference evidence="1 2" key="1">
    <citation type="submission" date="2009-01" db="EMBL/GenBank/DDBJ databases">
        <authorList>
            <person name="Fulton L."/>
            <person name="Clifton S."/>
            <person name="Chinwalla A.T."/>
            <person name="Mitreva M."/>
            <person name="Sodergren E."/>
            <person name="Weinstock G."/>
            <person name="Clifton S."/>
            <person name="Dooling D.J."/>
            <person name="Fulton B."/>
            <person name="Minx P."/>
            <person name="Pepin K.H."/>
            <person name="Johnson M."/>
            <person name="Bhonagiri V."/>
            <person name="Nash W.E."/>
            <person name="Mardis E.R."/>
            <person name="Wilson R.K."/>
        </authorList>
    </citation>
    <scope>NUCLEOTIDE SEQUENCE [LARGE SCALE GENOMIC DNA]</scope>
    <source>
        <strain evidence="1 2">NRL30031/H210</strain>
    </source>
</reference>
<comment type="caution">
    <text evidence="1">The sequence shown here is derived from an EMBL/GenBank/DDBJ whole genome shotgun (WGS) entry which is preliminary data.</text>
</comment>
<accession>C0EMG6</accession>
<dbReference type="eggNOG" id="COG2946">
    <property type="taxonomic scope" value="Bacteria"/>
</dbReference>
<dbReference type="EMBL" id="ACEN01000030">
    <property type="protein sequence ID" value="EEG33776.1"/>
    <property type="molecule type" value="Genomic_DNA"/>
</dbReference>
<gene>
    <name evidence="1" type="ORF">NEIFLAOT_01137</name>
</gene>
<evidence type="ECO:0000313" key="1">
    <source>
        <dbReference type="EMBL" id="EEG33776.1"/>
    </source>
</evidence>
<proteinExistence type="predicted"/>
<organism evidence="1 2">
    <name type="scientific">Neisseria flavescens NRL30031/H210</name>
    <dbReference type="NCBI Taxonomy" id="546264"/>
    <lineage>
        <taxon>Bacteria</taxon>
        <taxon>Pseudomonadati</taxon>
        <taxon>Pseudomonadota</taxon>
        <taxon>Betaproteobacteria</taxon>
        <taxon>Neisseriales</taxon>
        <taxon>Neisseriaceae</taxon>
        <taxon>Neisseria</taxon>
    </lineage>
</organism>
<protein>
    <submittedName>
        <fullName evidence="1">Uncharacterized protein</fullName>
    </submittedName>
</protein>
<keyword evidence="2" id="KW-1185">Reference proteome</keyword>
<dbReference type="Proteomes" id="UP000004457">
    <property type="component" value="Unassembled WGS sequence"/>
</dbReference>
<dbReference type="AlphaFoldDB" id="C0EMG6"/>
<sequence length="166" mass="19278">MRFEIEFKAKDIVIPFEVLTVPGEYFGGAYPVCAQFQEKAKRIEAVKKNLELTFERCIEVAKNQVGRAINAAKSMFPQKDRSEILAMFEADHDLLPKRLSLEVYSCTENHAPAIHDKPEGSLWLNESAQILLEMAIEQKNKMTKLIEAKHEQDYLNLMYDRYAYRF</sequence>
<evidence type="ECO:0000313" key="2">
    <source>
        <dbReference type="Proteomes" id="UP000004457"/>
    </source>
</evidence>
<name>C0EMG6_NEIFL</name>